<name>A0A1I0BIC1_9FIRM</name>
<dbReference type="SMART" id="SM00448">
    <property type="entry name" value="REC"/>
    <property type="match status" value="1"/>
</dbReference>
<dbReference type="InterPro" id="IPR011006">
    <property type="entry name" value="CheY-like_superfamily"/>
</dbReference>
<dbReference type="Proteomes" id="UP000199820">
    <property type="component" value="Unassembled WGS sequence"/>
</dbReference>
<keyword evidence="6" id="KW-0804">Transcription</keyword>
<evidence type="ECO:0000256" key="8">
    <source>
        <dbReference type="PROSITE-ProRule" id="PRU00169"/>
    </source>
</evidence>
<keyword evidence="13" id="KW-1185">Reference proteome</keyword>
<dbReference type="InterPro" id="IPR036388">
    <property type="entry name" value="WH-like_DNA-bd_sf"/>
</dbReference>
<gene>
    <name evidence="12" type="ORF">SAMN04487771_100460</name>
</gene>
<dbReference type="SUPFAM" id="SSF46894">
    <property type="entry name" value="C-terminal effector domain of the bipartite response regulators"/>
    <property type="match status" value="1"/>
</dbReference>
<proteinExistence type="predicted"/>
<keyword evidence="3" id="KW-0902">Two-component regulatory system</keyword>
<dbReference type="GO" id="GO:0006355">
    <property type="term" value="P:regulation of DNA-templated transcription"/>
    <property type="evidence" value="ECO:0007669"/>
    <property type="project" value="InterPro"/>
</dbReference>
<dbReference type="InterPro" id="IPR001867">
    <property type="entry name" value="OmpR/PhoB-type_DNA-bd"/>
</dbReference>
<evidence type="ECO:0000256" key="1">
    <source>
        <dbReference type="ARBA" id="ARBA00018672"/>
    </source>
</evidence>
<keyword evidence="2 8" id="KW-0597">Phosphoprotein</keyword>
<dbReference type="SMART" id="SM00862">
    <property type="entry name" value="Trans_reg_C"/>
    <property type="match status" value="1"/>
</dbReference>
<evidence type="ECO:0000256" key="2">
    <source>
        <dbReference type="ARBA" id="ARBA00022553"/>
    </source>
</evidence>
<dbReference type="Gene3D" id="1.10.10.10">
    <property type="entry name" value="Winged helix-like DNA-binding domain superfamily/Winged helix DNA-binding domain"/>
    <property type="match status" value="1"/>
</dbReference>
<dbReference type="eggNOG" id="COG0745">
    <property type="taxonomic scope" value="Bacteria"/>
</dbReference>
<keyword evidence="4" id="KW-0805">Transcription regulation</keyword>
<comment type="function">
    <text evidence="7">May play the central regulatory role in sporulation. It may be an element of the effector pathway responsible for the activation of sporulation genes in response to nutritional stress. Spo0A may act in concert with spo0H (a sigma factor) to control the expression of some genes that are critical to the sporulation process.</text>
</comment>
<sequence>MKLLLAEDEKEMARALTAILEHSGYEVDAVPDGEAAVKKAAEEAYDGMIFDIMMPKKDGIEALREIRAAGDVTPVIMLTAKTEIRDRITGLDAGADDYLTKPFAMGELLARLRSMTRRNSTFAPKTLTFGCISLDMAEQELTGKSSVRLAGKESKLMEFLLQNPDKNLSTADIFRRVWGDEPSADPGIVWMYVSYLRQKLQAISADVEISGEEGGNFCLRKKS</sequence>
<dbReference type="RefSeq" id="WP_074648473.1">
    <property type="nucleotide sequence ID" value="NZ_FOIL01000004.1"/>
</dbReference>
<evidence type="ECO:0000259" key="10">
    <source>
        <dbReference type="PROSITE" id="PS50110"/>
    </source>
</evidence>
<evidence type="ECO:0000256" key="5">
    <source>
        <dbReference type="ARBA" id="ARBA00023125"/>
    </source>
</evidence>
<dbReference type="AlphaFoldDB" id="A0A1I0BIC1"/>
<evidence type="ECO:0000313" key="13">
    <source>
        <dbReference type="Proteomes" id="UP000199820"/>
    </source>
</evidence>
<feature type="domain" description="OmpR/PhoB-type" evidence="11">
    <location>
        <begin position="124"/>
        <end position="221"/>
    </location>
</feature>
<feature type="modified residue" description="4-aspartylphosphate" evidence="8">
    <location>
        <position position="51"/>
    </location>
</feature>
<feature type="domain" description="Response regulatory" evidence="10">
    <location>
        <begin position="2"/>
        <end position="116"/>
    </location>
</feature>
<dbReference type="InterPro" id="IPR039420">
    <property type="entry name" value="WalR-like"/>
</dbReference>
<dbReference type="InterPro" id="IPR001789">
    <property type="entry name" value="Sig_transdc_resp-reg_receiver"/>
</dbReference>
<dbReference type="Pfam" id="PF00486">
    <property type="entry name" value="Trans_reg_C"/>
    <property type="match status" value="1"/>
</dbReference>
<dbReference type="PROSITE" id="PS51755">
    <property type="entry name" value="OMPR_PHOB"/>
    <property type="match status" value="1"/>
</dbReference>
<evidence type="ECO:0000256" key="7">
    <source>
        <dbReference type="ARBA" id="ARBA00024867"/>
    </source>
</evidence>
<dbReference type="GO" id="GO:0000976">
    <property type="term" value="F:transcription cis-regulatory region binding"/>
    <property type="evidence" value="ECO:0007669"/>
    <property type="project" value="TreeGrafter"/>
</dbReference>
<dbReference type="GO" id="GO:0032993">
    <property type="term" value="C:protein-DNA complex"/>
    <property type="evidence" value="ECO:0007669"/>
    <property type="project" value="TreeGrafter"/>
</dbReference>
<dbReference type="Gene3D" id="6.10.250.690">
    <property type="match status" value="1"/>
</dbReference>
<accession>A0A1I0BIC1</accession>
<reference evidence="12 13" key="1">
    <citation type="submission" date="2016-10" db="EMBL/GenBank/DDBJ databases">
        <authorList>
            <person name="de Groot N.N."/>
        </authorList>
    </citation>
    <scope>NUCLEOTIDE SEQUENCE [LARGE SCALE GENOMIC DNA]</scope>
    <source>
        <strain evidence="12 13">KH1P1</strain>
    </source>
</reference>
<dbReference type="EMBL" id="FOIL01000004">
    <property type="protein sequence ID" value="SET06573.1"/>
    <property type="molecule type" value="Genomic_DNA"/>
</dbReference>
<evidence type="ECO:0000259" key="11">
    <source>
        <dbReference type="PROSITE" id="PS51755"/>
    </source>
</evidence>
<evidence type="ECO:0000313" key="12">
    <source>
        <dbReference type="EMBL" id="SET06573.1"/>
    </source>
</evidence>
<dbReference type="PROSITE" id="PS50110">
    <property type="entry name" value="RESPONSE_REGULATORY"/>
    <property type="match status" value="1"/>
</dbReference>
<dbReference type="Pfam" id="PF00072">
    <property type="entry name" value="Response_reg"/>
    <property type="match status" value="1"/>
</dbReference>
<evidence type="ECO:0000256" key="4">
    <source>
        <dbReference type="ARBA" id="ARBA00023015"/>
    </source>
</evidence>
<dbReference type="GO" id="GO:0000156">
    <property type="term" value="F:phosphorelay response regulator activity"/>
    <property type="evidence" value="ECO:0007669"/>
    <property type="project" value="TreeGrafter"/>
</dbReference>
<evidence type="ECO:0000256" key="9">
    <source>
        <dbReference type="PROSITE-ProRule" id="PRU01091"/>
    </source>
</evidence>
<dbReference type="STRING" id="1526.SAMN02910262_00424"/>
<protein>
    <recommendedName>
        <fullName evidence="1">Stage 0 sporulation protein A homolog</fullName>
    </recommendedName>
</protein>
<dbReference type="PANTHER" id="PTHR48111:SF22">
    <property type="entry name" value="REGULATOR OF RPOS"/>
    <property type="match status" value="1"/>
</dbReference>
<keyword evidence="5 9" id="KW-0238">DNA-binding</keyword>
<dbReference type="GO" id="GO:0005829">
    <property type="term" value="C:cytosol"/>
    <property type="evidence" value="ECO:0007669"/>
    <property type="project" value="TreeGrafter"/>
</dbReference>
<dbReference type="OrthoDB" id="9790442at2"/>
<dbReference type="Gene3D" id="3.40.50.2300">
    <property type="match status" value="1"/>
</dbReference>
<dbReference type="PANTHER" id="PTHR48111">
    <property type="entry name" value="REGULATOR OF RPOS"/>
    <property type="match status" value="1"/>
</dbReference>
<dbReference type="CDD" id="cd00383">
    <property type="entry name" value="trans_reg_C"/>
    <property type="match status" value="1"/>
</dbReference>
<dbReference type="SUPFAM" id="SSF52172">
    <property type="entry name" value="CheY-like"/>
    <property type="match status" value="1"/>
</dbReference>
<organism evidence="12 13">
    <name type="scientific">[Clostridium] aminophilum</name>
    <dbReference type="NCBI Taxonomy" id="1526"/>
    <lineage>
        <taxon>Bacteria</taxon>
        <taxon>Bacillati</taxon>
        <taxon>Bacillota</taxon>
        <taxon>Clostridia</taxon>
        <taxon>Lachnospirales</taxon>
        <taxon>Lachnospiraceae</taxon>
    </lineage>
</organism>
<dbReference type="InterPro" id="IPR016032">
    <property type="entry name" value="Sig_transdc_resp-reg_C-effctor"/>
</dbReference>
<feature type="DNA-binding region" description="OmpR/PhoB-type" evidence="9">
    <location>
        <begin position="124"/>
        <end position="221"/>
    </location>
</feature>
<evidence type="ECO:0000256" key="6">
    <source>
        <dbReference type="ARBA" id="ARBA00023163"/>
    </source>
</evidence>
<evidence type="ECO:0000256" key="3">
    <source>
        <dbReference type="ARBA" id="ARBA00023012"/>
    </source>
</evidence>